<dbReference type="PANTHER" id="PTHR42951">
    <property type="entry name" value="METALLO-BETA-LACTAMASE DOMAIN-CONTAINING"/>
    <property type="match status" value="1"/>
</dbReference>
<evidence type="ECO:0000313" key="3">
    <source>
        <dbReference type="Proteomes" id="UP000658382"/>
    </source>
</evidence>
<dbReference type="InterPro" id="IPR001279">
    <property type="entry name" value="Metallo-B-lactamas"/>
</dbReference>
<accession>A0A917Q222</accession>
<dbReference type="SUPFAM" id="SSF56281">
    <property type="entry name" value="Metallo-hydrolase/oxidoreductase"/>
    <property type="match status" value="1"/>
</dbReference>
<evidence type="ECO:0000313" key="2">
    <source>
        <dbReference type="EMBL" id="GGK07363.1"/>
    </source>
</evidence>
<name>A0A917Q222_9BACI</name>
<dbReference type="EMBL" id="BMNQ01000073">
    <property type="protein sequence ID" value="GGK07363.1"/>
    <property type="molecule type" value="Genomic_DNA"/>
</dbReference>
<comment type="caution">
    <text evidence="2">The sequence shown here is derived from an EMBL/GenBank/DDBJ whole genome shotgun (WGS) entry which is preliminary data.</text>
</comment>
<dbReference type="PANTHER" id="PTHR42951:SF17">
    <property type="entry name" value="METALLO-BETA-LACTAMASE DOMAIN-CONTAINING PROTEIN"/>
    <property type="match status" value="1"/>
</dbReference>
<feature type="domain" description="Metallo-beta-lactamase" evidence="1">
    <location>
        <begin position="38"/>
        <end position="248"/>
    </location>
</feature>
<protein>
    <submittedName>
        <fullName evidence="2">MBL fold metallo-hydrolase</fullName>
    </submittedName>
</protein>
<dbReference type="InterPro" id="IPR050855">
    <property type="entry name" value="NDM-1-like"/>
</dbReference>
<gene>
    <name evidence="2" type="ORF">GCM10007063_32360</name>
</gene>
<dbReference type="Proteomes" id="UP000658382">
    <property type="component" value="Unassembled WGS sequence"/>
</dbReference>
<keyword evidence="3" id="KW-1185">Reference proteome</keyword>
<evidence type="ECO:0000259" key="1">
    <source>
        <dbReference type="SMART" id="SM00849"/>
    </source>
</evidence>
<dbReference type="CDD" id="cd07721">
    <property type="entry name" value="yflN-like_MBL-fold"/>
    <property type="match status" value="1"/>
</dbReference>
<dbReference type="AlphaFoldDB" id="A0A917Q222"/>
<dbReference type="SMART" id="SM00849">
    <property type="entry name" value="Lactamase_B"/>
    <property type="match status" value="1"/>
</dbReference>
<organism evidence="2 3">
    <name type="scientific">Lentibacillus kapialis</name>
    <dbReference type="NCBI Taxonomy" id="340214"/>
    <lineage>
        <taxon>Bacteria</taxon>
        <taxon>Bacillati</taxon>
        <taxon>Bacillota</taxon>
        <taxon>Bacilli</taxon>
        <taxon>Bacillales</taxon>
        <taxon>Bacillaceae</taxon>
        <taxon>Lentibacillus</taxon>
    </lineage>
</organism>
<dbReference type="Gene3D" id="3.60.15.10">
    <property type="entry name" value="Ribonuclease Z/Hydroxyacylglutathione hydrolase-like"/>
    <property type="match status" value="1"/>
</dbReference>
<dbReference type="RefSeq" id="WP_188634149.1">
    <property type="nucleotide sequence ID" value="NZ_BMNQ01000073.1"/>
</dbReference>
<dbReference type="InterPro" id="IPR036866">
    <property type="entry name" value="RibonucZ/Hydroxyglut_hydro"/>
</dbReference>
<reference evidence="2" key="1">
    <citation type="journal article" date="2014" name="Int. J. Syst. Evol. Microbiol.">
        <title>Complete genome sequence of Corynebacterium casei LMG S-19264T (=DSM 44701T), isolated from a smear-ripened cheese.</title>
        <authorList>
            <consortium name="US DOE Joint Genome Institute (JGI-PGF)"/>
            <person name="Walter F."/>
            <person name="Albersmeier A."/>
            <person name="Kalinowski J."/>
            <person name="Ruckert C."/>
        </authorList>
    </citation>
    <scope>NUCLEOTIDE SEQUENCE</scope>
    <source>
        <strain evidence="2">JCM 12580</strain>
    </source>
</reference>
<dbReference type="Pfam" id="PF00753">
    <property type="entry name" value="Lactamase_B"/>
    <property type="match status" value="1"/>
</dbReference>
<sequence>MDDEMHEPRDNKFIPMTSITSRSGREVINDVYYYTDQIVNIAFVGYPDRGDWVLVDAGLPGAADEIVSVVEERFGEGSKPSAIMLTHGHFDHVGGLVELVKKWDVPVYAHKLEIPYLTGDKRYPEPDSGVEGGMLAKISGMYPNEPINLGDAVKPLPDDHSIPGLKDWEWIHTPGHTPGHVSFYREGDALLLSGDAFITVRQDSFYNVLMQNDEVNGPPRYLTTDWESAKESVEKLEALNPDMVVPGHGTAMQGEDLTEGLQKLVQTFDQTAKPDYGRYIEDDRQTH</sequence>
<proteinExistence type="predicted"/>
<reference evidence="2" key="2">
    <citation type="submission" date="2020-09" db="EMBL/GenBank/DDBJ databases">
        <authorList>
            <person name="Sun Q."/>
            <person name="Ohkuma M."/>
        </authorList>
    </citation>
    <scope>NUCLEOTIDE SEQUENCE</scope>
    <source>
        <strain evidence="2">JCM 12580</strain>
    </source>
</reference>